<evidence type="ECO:0000313" key="1">
    <source>
        <dbReference type="EMBL" id="TXG91277.1"/>
    </source>
</evidence>
<dbReference type="NCBIfam" id="TIGR01460">
    <property type="entry name" value="HAD-SF-IIA"/>
    <property type="match status" value="1"/>
</dbReference>
<dbReference type="Gene3D" id="3.40.50.1000">
    <property type="entry name" value="HAD superfamily/HAD-like"/>
    <property type="match status" value="2"/>
</dbReference>
<dbReference type="SUPFAM" id="SSF56784">
    <property type="entry name" value="HAD-like"/>
    <property type="match status" value="1"/>
</dbReference>
<dbReference type="InterPro" id="IPR006357">
    <property type="entry name" value="HAD-SF_hydro_IIA"/>
</dbReference>
<dbReference type="RefSeq" id="WP_010836384.1">
    <property type="nucleotide sequence ID" value="NZ_QRCM01000001.1"/>
</dbReference>
<organism evidence="1 2">
    <name type="scientific">Rhodococcus rhodnii</name>
    <dbReference type="NCBI Taxonomy" id="38312"/>
    <lineage>
        <taxon>Bacteria</taxon>
        <taxon>Bacillati</taxon>
        <taxon>Actinomycetota</taxon>
        <taxon>Actinomycetes</taxon>
        <taxon>Mycobacteriales</taxon>
        <taxon>Nocardiaceae</taxon>
        <taxon>Rhodococcus</taxon>
    </lineage>
</organism>
<dbReference type="Pfam" id="PF13242">
    <property type="entry name" value="Hydrolase_like"/>
    <property type="match status" value="1"/>
</dbReference>
<dbReference type="Pfam" id="PF13344">
    <property type="entry name" value="Hydrolase_6"/>
    <property type="match status" value="1"/>
</dbReference>
<proteinExistence type="predicted"/>
<protein>
    <submittedName>
        <fullName evidence="1">HAD-IIA family hydrolase</fullName>
    </submittedName>
</protein>
<dbReference type="PANTHER" id="PTHR19288:SF95">
    <property type="entry name" value="D-GLYCEROL 3-PHOSPHATE PHOSPHATASE"/>
    <property type="match status" value="1"/>
</dbReference>
<dbReference type="InterPro" id="IPR023214">
    <property type="entry name" value="HAD_sf"/>
</dbReference>
<dbReference type="Proteomes" id="UP000471120">
    <property type="component" value="Unassembled WGS sequence"/>
</dbReference>
<keyword evidence="1" id="KW-0378">Hydrolase</keyword>
<evidence type="ECO:0000313" key="2">
    <source>
        <dbReference type="Proteomes" id="UP000471120"/>
    </source>
</evidence>
<accession>A0A6P2CET5</accession>
<name>A0A6P2CET5_9NOCA</name>
<dbReference type="EMBL" id="QRCM01000001">
    <property type="protein sequence ID" value="TXG91277.1"/>
    <property type="molecule type" value="Genomic_DNA"/>
</dbReference>
<dbReference type="PANTHER" id="PTHR19288">
    <property type="entry name" value="4-NITROPHENYLPHOSPHATASE-RELATED"/>
    <property type="match status" value="1"/>
</dbReference>
<comment type="caution">
    <text evidence="1">The sequence shown here is derived from an EMBL/GenBank/DDBJ whole genome shotgun (WGS) entry which is preliminary data.</text>
</comment>
<dbReference type="AlphaFoldDB" id="A0A6P2CET5"/>
<dbReference type="InterPro" id="IPR036412">
    <property type="entry name" value="HAD-like_sf"/>
</dbReference>
<gene>
    <name evidence="1" type="ORF">DW322_14990</name>
</gene>
<sequence length="331" mass="33415">MRTPGLRSGYDALLLDLDGTLYRGPDEIPGARDAVVGGDERLLYVTNNASRAPETVAGQLVSLGFPAQPADVVTSAQVAAAMLAERVPAGTAVLVVGAEALAAEIDAVGLVPVRSFDDGPGAVVQGHSPDTGWRILAEATLAIRAGALWVATNVDSTLPTERGVVLGNGSMVAAVSSATGARPLVAGKPATPIMTEAVRRAGATRPLVVGDRLDTDIAGACAADMDSLLVLTGVSTLGDLLSASPSERPTHLAATLEALDASAESSRIGAGDGIDVQVRDGEIVVSASRDVDDVALVRAIVPALWEHGVGTPVRGEGAASTAGEVVARLFA</sequence>
<dbReference type="GO" id="GO:0016791">
    <property type="term" value="F:phosphatase activity"/>
    <property type="evidence" value="ECO:0007669"/>
    <property type="project" value="TreeGrafter"/>
</dbReference>
<dbReference type="GO" id="GO:0005737">
    <property type="term" value="C:cytoplasm"/>
    <property type="evidence" value="ECO:0007669"/>
    <property type="project" value="TreeGrafter"/>
</dbReference>
<reference evidence="1 2" key="1">
    <citation type="submission" date="2018-07" db="EMBL/GenBank/DDBJ databases">
        <title>Genome sequence of Rhodococcus rhodnii ATCC 35071 from Rhodnius prolixus.</title>
        <authorList>
            <person name="Patel V."/>
            <person name="Vogel K.J."/>
        </authorList>
    </citation>
    <scope>NUCLEOTIDE SEQUENCE [LARGE SCALE GENOMIC DNA]</scope>
    <source>
        <strain evidence="1 2">ATCC 35071</strain>
    </source>
</reference>